<dbReference type="NCBIfam" id="TIGR01498">
    <property type="entry name" value="folK"/>
    <property type="match status" value="1"/>
</dbReference>
<evidence type="ECO:0000256" key="2">
    <source>
        <dbReference type="ARBA" id="ARBA00005810"/>
    </source>
</evidence>
<keyword evidence="15" id="KW-1185">Reference proteome</keyword>
<protein>
    <recommendedName>
        <fullName evidence="4">2-amino-4-hydroxy-6-hydroxymethyldihydropteridine pyrophosphokinase</fullName>
        <ecNumber evidence="3">2.7.6.3</ecNumber>
    </recommendedName>
    <alternativeName>
        <fullName evidence="11">6-hydroxymethyl-7,8-dihydropterin pyrophosphokinase</fullName>
    </alternativeName>
    <alternativeName>
        <fullName evidence="12">7,8-dihydro-6-hydroxymethylpterin-pyrophosphokinase</fullName>
    </alternativeName>
</protein>
<gene>
    <name evidence="14" type="primary">folK</name>
    <name evidence="14" type="ORF">IC229_09730</name>
</gene>
<evidence type="ECO:0000313" key="15">
    <source>
        <dbReference type="Proteomes" id="UP000598820"/>
    </source>
</evidence>
<proteinExistence type="inferred from homology"/>
<dbReference type="GO" id="GO:0005524">
    <property type="term" value="F:ATP binding"/>
    <property type="evidence" value="ECO:0007669"/>
    <property type="project" value="UniProtKB-KW"/>
</dbReference>
<feature type="domain" description="7,8-dihydro-6-hydroxymethylpterin-pyrophosphokinase" evidence="13">
    <location>
        <begin position="115"/>
        <end position="126"/>
    </location>
</feature>
<dbReference type="InterPro" id="IPR035907">
    <property type="entry name" value="Hppk_sf"/>
</dbReference>
<organism evidence="14 15">
    <name type="scientific">Spirosoma profusum</name>
    <dbReference type="NCBI Taxonomy" id="2771354"/>
    <lineage>
        <taxon>Bacteria</taxon>
        <taxon>Pseudomonadati</taxon>
        <taxon>Bacteroidota</taxon>
        <taxon>Cytophagia</taxon>
        <taxon>Cytophagales</taxon>
        <taxon>Cytophagaceae</taxon>
        <taxon>Spirosoma</taxon>
    </lineage>
</organism>
<keyword evidence="6" id="KW-0547">Nucleotide-binding</keyword>
<evidence type="ECO:0000256" key="5">
    <source>
        <dbReference type="ARBA" id="ARBA00022679"/>
    </source>
</evidence>
<comment type="function">
    <text evidence="10">Catalyzes the transfer of pyrophosphate from adenosine triphosphate (ATP) to 6-hydroxymethyl-7,8-dihydropterin, an enzymatic step in folate biosynthesis pathway.</text>
</comment>
<dbReference type="Proteomes" id="UP000598820">
    <property type="component" value="Unassembled WGS sequence"/>
</dbReference>
<comment type="caution">
    <text evidence="14">The sequence shown here is derived from an EMBL/GenBank/DDBJ whole genome shotgun (WGS) entry which is preliminary data.</text>
</comment>
<reference evidence="14" key="1">
    <citation type="submission" date="2020-09" db="EMBL/GenBank/DDBJ databases">
        <authorList>
            <person name="Kim M.K."/>
        </authorList>
    </citation>
    <scope>NUCLEOTIDE SEQUENCE</scope>
    <source>
        <strain evidence="14">BT702</strain>
    </source>
</reference>
<dbReference type="PANTHER" id="PTHR43071:SF1">
    <property type="entry name" value="2-AMINO-4-HYDROXY-6-HYDROXYMETHYLDIHYDROPTERIDINE PYROPHOSPHOKINASE"/>
    <property type="match status" value="1"/>
</dbReference>
<comment type="similarity">
    <text evidence="2">Belongs to the HPPK family.</text>
</comment>
<dbReference type="GO" id="GO:0016301">
    <property type="term" value="F:kinase activity"/>
    <property type="evidence" value="ECO:0007669"/>
    <property type="project" value="UniProtKB-KW"/>
</dbReference>
<keyword evidence="9" id="KW-0289">Folate biosynthesis</keyword>
<dbReference type="PANTHER" id="PTHR43071">
    <property type="entry name" value="2-AMINO-4-HYDROXY-6-HYDROXYMETHYLDIHYDROPTERIDINE PYROPHOSPHOKINASE"/>
    <property type="match status" value="1"/>
</dbReference>
<evidence type="ECO:0000256" key="4">
    <source>
        <dbReference type="ARBA" id="ARBA00016218"/>
    </source>
</evidence>
<dbReference type="AlphaFoldDB" id="A0A927ATR7"/>
<keyword evidence="8" id="KW-0067">ATP-binding</keyword>
<accession>A0A927ATR7</accession>
<dbReference type="SUPFAM" id="SSF55083">
    <property type="entry name" value="6-hydroxymethyl-7,8-dihydropterin pyrophosphokinase, HPPK"/>
    <property type="match status" value="1"/>
</dbReference>
<dbReference type="InterPro" id="IPR000550">
    <property type="entry name" value="Hppk"/>
</dbReference>
<dbReference type="EMBL" id="JACWZY010000006">
    <property type="protein sequence ID" value="MBD2700917.1"/>
    <property type="molecule type" value="Genomic_DNA"/>
</dbReference>
<dbReference type="EC" id="2.7.6.3" evidence="3"/>
<dbReference type="GO" id="GO:0046656">
    <property type="term" value="P:folic acid biosynthetic process"/>
    <property type="evidence" value="ECO:0007669"/>
    <property type="project" value="UniProtKB-KW"/>
</dbReference>
<name>A0A927ATR7_9BACT</name>
<evidence type="ECO:0000256" key="7">
    <source>
        <dbReference type="ARBA" id="ARBA00022777"/>
    </source>
</evidence>
<comment type="pathway">
    <text evidence="1">Cofactor biosynthesis; tetrahydrofolate biosynthesis; 2-amino-4-hydroxy-6-hydroxymethyl-7,8-dihydropteridine diphosphate from 7,8-dihydroneopterin triphosphate: step 4/4.</text>
</comment>
<evidence type="ECO:0000313" key="14">
    <source>
        <dbReference type="EMBL" id="MBD2700917.1"/>
    </source>
</evidence>
<evidence type="ECO:0000256" key="1">
    <source>
        <dbReference type="ARBA" id="ARBA00005051"/>
    </source>
</evidence>
<evidence type="ECO:0000256" key="8">
    <source>
        <dbReference type="ARBA" id="ARBA00022840"/>
    </source>
</evidence>
<evidence type="ECO:0000256" key="6">
    <source>
        <dbReference type="ARBA" id="ARBA00022741"/>
    </source>
</evidence>
<dbReference type="Pfam" id="PF01288">
    <property type="entry name" value="HPPK"/>
    <property type="match status" value="1"/>
</dbReference>
<evidence type="ECO:0000256" key="3">
    <source>
        <dbReference type="ARBA" id="ARBA00013253"/>
    </source>
</evidence>
<evidence type="ECO:0000256" key="11">
    <source>
        <dbReference type="ARBA" id="ARBA00029766"/>
    </source>
</evidence>
<dbReference type="GO" id="GO:0003848">
    <property type="term" value="F:2-amino-4-hydroxy-6-hydroxymethyldihydropteridine diphosphokinase activity"/>
    <property type="evidence" value="ECO:0007669"/>
    <property type="project" value="UniProtKB-EC"/>
</dbReference>
<dbReference type="Gene3D" id="3.30.70.560">
    <property type="entry name" value="7,8-Dihydro-6-hydroxymethylpterin-pyrophosphokinase HPPK"/>
    <property type="match status" value="1"/>
</dbReference>
<evidence type="ECO:0000256" key="12">
    <source>
        <dbReference type="ARBA" id="ARBA00033413"/>
    </source>
</evidence>
<evidence type="ECO:0000259" key="13">
    <source>
        <dbReference type="PROSITE" id="PS00794"/>
    </source>
</evidence>
<evidence type="ECO:0000256" key="10">
    <source>
        <dbReference type="ARBA" id="ARBA00029409"/>
    </source>
</evidence>
<keyword evidence="5 14" id="KW-0808">Transferase</keyword>
<keyword evidence="7" id="KW-0418">Kinase</keyword>
<dbReference type="CDD" id="cd00483">
    <property type="entry name" value="HPPK"/>
    <property type="match status" value="1"/>
</dbReference>
<sequence length="191" mass="21834">MRDEFADAFNKCWRQQTHLLSLITNNIALLKTFLLLGANLGDRVATLQRAVDLIWQYVGAIEQQSPLYETTPWGIIDQPAFLNQVIRVKTTLEPEVLLKQTQAIEQDLGRIRKEKWGARVIDIDILYYDQLISSSSTLTLPHPYLHQRRFTLVPLADVAPDFVHPLLHKTTLELLAACTDEGVVSRWKTTT</sequence>
<evidence type="ECO:0000256" key="9">
    <source>
        <dbReference type="ARBA" id="ARBA00022909"/>
    </source>
</evidence>
<dbReference type="PROSITE" id="PS00794">
    <property type="entry name" value="HPPK"/>
    <property type="match status" value="1"/>
</dbReference>